<dbReference type="InterPro" id="IPR019798">
    <property type="entry name" value="Ser_HO-MeTrfase_PLP_BS"/>
</dbReference>
<comment type="caution">
    <text evidence="11">Lacks conserved residue(s) required for the propagation of feature annotation.</text>
</comment>
<dbReference type="InterPro" id="IPR015422">
    <property type="entry name" value="PyrdxlP-dep_Trfase_small"/>
</dbReference>
<comment type="subunit">
    <text evidence="4 11">Homodimer.</text>
</comment>
<dbReference type="PANTHER" id="PTHR11680:SF35">
    <property type="entry name" value="SERINE HYDROXYMETHYLTRANSFERASE 1"/>
    <property type="match status" value="1"/>
</dbReference>
<evidence type="ECO:0000256" key="9">
    <source>
        <dbReference type="ARBA" id="ARBA00051216"/>
    </source>
</evidence>
<reference evidence="14" key="1">
    <citation type="submission" date="2020-02" db="EMBL/GenBank/DDBJ databases">
        <authorList>
            <person name="Meier V. D."/>
        </authorList>
    </citation>
    <scope>NUCLEOTIDE SEQUENCE</scope>
    <source>
        <strain evidence="14">AVDCRST_MAG90</strain>
    </source>
</reference>
<comment type="similarity">
    <text evidence="3 11">Belongs to the SHMT family.</text>
</comment>
<dbReference type="SUPFAM" id="SSF53383">
    <property type="entry name" value="PLP-dependent transferases"/>
    <property type="match status" value="1"/>
</dbReference>
<dbReference type="InterPro" id="IPR015421">
    <property type="entry name" value="PyrdxlP-dep_Trfase_major"/>
</dbReference>
<dbReference type="InterPro" id="IPR039429">
    <property type="entry name" value="SHMT-like_dom"/>
</dbReference>
<keyword evidence="7 11" id="KW-0808">Transferase</keyword>
<evidence type="ECO:0000256" key="8">
    <source>
        <dbReference type="ARBA" id="ARBA00022898"/>
    </source>
</evidence>
<dbReference type="UniPathway" id="UPA00193"/>
<dbReference type="AlphaFoldDB" id="A0A6J4MSM9"/>
<dbReference type="InterPro" id="IPR049943">
    <property type="entry name" value="Ser_HO-MeTrfase-like"/>
</dbReference>
<feature type="site" description="Plays an important role in substrate specificity" evidence="11">
    <location>
        <position position="240"/>
    </location>
</feature>
<evidence type="ECO:0000256" key="12">
    <source>
        <dbReference type="PIRSR" id="PIRSR000412-50"/>
    </source>
</evidence>
<comment type="pathway">
    <text evidence="11">One-carbon metabolism; tetrahydrofolate interconversion.</text>
</comment>
<dbReference type="Gene3D" id="3.90.1150.10">
    <property type="entry name" value="Aspartate Aminotransferase, domain 1"/>
    <property type="match status" value="1"/>
</dbReference>
<evidence type="ECO:0000256" key="2">
    <source>
        <dbReference type="ARBA" id="ARBA00004496"/>
    </source>
</evidence>
<dbReference type="GO" id="GO:0004372">
    <property type="term" value="F:glycine hydroxymethyltransferase activity"/>
    <property type="evidence" value="ECO:0007669"/>
    <property type="project" value="UniProtKB-UniRule"/>
</dbReference>
<gene>
    <name evidence="11" type="primary">glyA</name>
    <name evidence="14" type="ORF">AVDCRST_MAG90-3398</name>
</gene>
<dbReference type="InterPro" id="IPR015424">
    <property type="entry name" value="PyrdxlP-dep_Trfase"/>
</dbReference>
<dbReference type="PANTHER" id="PTHR11680">
    <property type="entry name" value="SERINE HYDROXYMETHYLTRANSFERASE"/>
    <property type="match status" value="1"/>
</dbReference>
<accession>A0A6J4MSM9</accession>
<dbReference type="UniPathway" id="UPA00288">
    <property type="reaction ID" value="UER01023"/>
</dbReference>
<comment type="subcellular location">
    <subcellularLocation>
        <location evidence="2 11">Cytoplasm</location>
    </subcellularLocation>
</comment>
<comment type="cofactor">
    <cofactor evidence="1 11 12">
        <name>pyridoxal 5'-phosphate</name>
        <dbReference type="ChEBI" id="CHEBI:597326"/>
    </cofactor>
</comment>
<feature type="modified residue" description="N6-(pyridoxal phosphate)lysine" evidence="11 12">
    <location>
        <position position="241"/>
    </location>
</feature>
<keyword evidence="6 11" id="KW-0554">One-carbon metabolism</keyword>
<evidence type="ECO:0000256" key="3">
    <source>
        <dbReference type="ARBA" id="ARBA00006376"/>
    </source>
</evidence>
<keyword evidence="5 11" id="KW-0963">Cytoplasm</keyword>
<feature type="domain" description="Serine hydroxymethyltransferase-like" evidence="13">
    <location>
        <begin position="19"/>
        <end position="395"/>
    </location>
</feature>
<dbReference type="InterPro" id="IPR001085">
    <property type="entry name" value="Ser_HO-MeTrfase"/>
</dbReference>
<dbReference type="EC" id="2.1.2.1" evidence="11"/>
<evidence type="ECO:0000256" key="11">
    <source>
        <dbReference type="HAMAP-Rule" id="MF_00051"/>
    </source>
</evidence>
<feature type="binding site" evidence="11">
    <location>
        <begin position="136"/>
        <end position="138"/>
    </location>
    <ligand>
        <name>(6S)-5,6,7,8-tetrahydrofolate</name>
        <dbReference type="ChEBI" id="CHEBI:57453"/>
    </ligand>
</feature>
<dbReference type="Pfam" id="PF00464">
    <property type="entry name" value="SHMT"/>
    <property type="match status" value="1"/>
</dbReference>
<keyword evidence="8 11" id="KW-0663">Pyridoxal phosphate</keyword>
<name>A0A6J4MSM9_9HYPH</name>
<dbReference type="GO" id="GO:0035999">
    <property type="term" value="P:tetrahydrofolate interconversion"/>
    <property type="evidence" value="ECO:0007669"/>
    <property type="project" value="UniProtKB-UniRule"/>
</dbReference>
<comment type="function">
    <text evidence="10">Catalyzes the reversible interconversion of alpha-methyl-L-serine to D-alanine with tetrahydrofolate (THF) serving as the one-carbon carrier. Cannot use alpha-methyl-D-serine, L-serine, D-serine or L-alanine.</text>
</comment>
<keyword evidence="11" id="KW-0028">Amino-acid biosynthesis</keyword>
<dbReference type="GO" id="GO:0005829">
    <property type="term" value="C:cytosol"/>
    <property type="evidence" value="ECO:0007669"/>
    <property type="project" value="TreeGrafter"/>
</dbReference>
<dbReference type="Gene3D" id="3.40.640.10">
    <property type="entry name" value="Type I PLP-dependent aspartate aminotransferase-like (Major domain)"/>
    <property type="match status" value="1"/>
</dbReference>
<evidence type="ECO:0000256" key="5">
    <source>
        <dbReference type="ARBA" id="ARBA00022490"/>
    </source>
</evidence>
<evidence type="ECO:0000256" key="6">
    <source>
        <dbReference type="ARBA" id="ARBA00022563"/>
    </source>
</evidence>
<comment type="pathway">
    <text evidence="11">Amino-acid biosynthesis; glycine biosynthesis; glycine from L-serine: step 1/1.</text>
</comment>
<dbReference type="GO" id="GO:0032259">
    <property type="term" value="P:methylation"/>
    <property type="evidence" value="ECO:0007669"/>
    <property type="project" value="UniProtKB-KW"/>
</dbReference>
<evidence type="ECO:0000259" key="13">
    <source>
        <dbReference type="Pfam" id="PF00464"/>
    </source>
</evidence>
<organism evidence="14">
    <name type="scientific">uncultured Microvirga sp</name>
    <dbReference type="NCBI Taxonomy" id="412392"/>
    <lineage>
        <taxon>Bacteria</taxon>
        <taxon>Pseudomonadati</taxon>
        <taxon>Pseudomonadota</taxon>
        <taxon>Alphaproteobacteria</taxon>
        <taxon>Hyphomicrobiales</taxon>
        <taxon>Methylobacteriaceae</taxon>
        <taxon>Microvirga</taxon>
        <taxon>environmental samples</taxon>
    </lineage>
</organism>
<evidence type="ECO:0000256" key="10">
    <source>
        <dbReference type="ARBA" id="ARBA00057572"/>
    </source>
</evidence>
<dbReference type="NCBIfam" id="NF000586">
    <property type="entry name" value="PRK00011.1"/>
    <property type="match status" value="1"/>
</dbReference>
<evidence type="ECO:0000256" key="7">
    <source>
        <dbReference type="ARBA" id="ARBA00022679"/>
    </source>
</evidence>
<dbReference type="PROSITE" id="PS00096">
    <property type="entry name" value="SHMT"/>
    <property type="match status" value="1"/>
</dbReference>
<comment type="catalytic activity">
    <reaction evidence="9">
        <text>(6R)-5,10-methylene-5,6,7,8-tetrahydrofolate + D-alanine + H2O = 2-methylserine + (6S)-5,6,7,8-tetrahydrofolate</text>
        <dbReference type="Rhea" id="RHEA:10064"/>
        <dbReference type="ChEBI" id="CHEBI:15377"/>
        <dbReference type="ChEBI" id="CHEBI:15636"/>
        <dbReference type="ChEBI" id="CHEBI:57416"/>
        <dbReference type="ChEBI" id="CHEBI:57453"/>
        <dbReference type="ChEBI" id="CHEBI:58275"/>
        <dbReference type="EC" id="2.1.2.7"/>
    </reaction>
</comment>
<dbReference type="GO" id="GO:0008168">
    <property type="term" value="F:methyltransferase activity"/>
    <property type="evidence" value="ECO:0007669"/>
    <property type="project" value="UniProtKB-KW"/>
</dbReference>
<dbReference type="CDD" id="cd00378">
    <property type="entry name" value="SHMT"/>
    <property type="match status" value="1"/>
</dbReference>
<feature type="binding site" evidence="11">
    <location>
        <position position="132"/>
    </location>
    <ligand>
        <name>(6S)-5,6,7,8-tetrahydrofolate</name>
        <dbReference type="ChEBI" id="CHEBI:57453"/>
    </ligand>
</feature>
<dbReference type="PIRSF" id="PIRSF000412">
    <property type="entry name" value="SHMT"/>
    <property type="match status" value="1"/>
</dbReference>
<dbReference type="GO" id="GO:0019264">
    <property type="term" value="P:glycine biosynthetic process from serine"/>
    <property type="evidence" value="ECO:0007669"/>
    <property type="project" value="UniProtKB-UniRule"/>
</dbReference>
<proteinExistence type="inferred from homology"/>
<dbReference type="FunFam" id="3.40.640.10:FF:000001">
    <property type="entry name" value="Serine hydroxymethyltransferase"/>
    <property type="match status" value="1"/>
</dbReference>
<evidence type="ECO:0000256" key="1">
    <source>
        <dbReference type="ARBA" id="ARBA00001933"/>
    </source>
</evidence>
<evidence type="ECO:0000313" key="14">
    <source>
        <dbReference type="EMBL" id="CAA9365953.1"/>
    </source>
</evidence>
<dbReference type="EMBL" id="CADCUC010000727">
    <property type="protein sequence ID" value="CAA9365953.1"/>
    <property type="molecule type" value="Genomic_DNA"/>
</dbReference>
<protein>
    <recommendedName>
        <fullName evidence="11">Serine hydroxymethyltransferase</fullName>
        <shortName evidence="11">SHMT</shortName>
        <shortName evidence="11">Serine methylase</shortName>
        <ecNumber evidence="11">2.1.2.1</ecNumber>
    </recommendedName>
</protein>
<sequence>MSASQAPAAHPDRFFSADLSEADPEIARAIELELGRQRDEIELIASENIVSRAVLEAQGSVMTNKYAEGYPGRRYYGGCQFVDIAETLAIERACRLFACGFANVQPNSGSQANQAVFLALMKPGDTFMGLDLASGGHLTHGSPVNMSGKWFNVVSYNVRPDDHRIDMEQVERLAHEHKPKIIVAGGSAYSRHWDFARFRAICDAVGAFFMVDIAHFAGLVAGGAHPSPFPHAHVATTTTHKTLRGPRGGMILTNDPDLAKKFNSAIFPGLQGGPLMHVIAAKAVSFAEALRPEFKLYARAVVDNAKVLAETVGAGGYAIVAGGTDNHLLLVDLRPKSLTGKAAEAALGRAHITCNKNGVPFDPEKPMVTSGVRLGSPAGTTRGFGIAEFRRVGELVVEVLDGLATNGEAGNGEVEASVKQRARDLTGRFPIYS</sequence>
<keyword evidence="14" id="KW-0489">Methyltransferase</keyword>
<dbReference type="GO" id="GO:0050413">
    <property type="term" value="F:D-alanine 2-hydroxymethyltransferase activity"/>
    <property type="evidence" value="ECO:0007669"/>
    <property type="project" value="UniProtKB-EC"/>
</dbReference>
<dbReference type="HAMAP" id="MF_00051">
    <property type="entry name" value="SHMT"/>
    <property type="match status" value="1"/>
</dbReference>
<evidence type="ECO:0000256" key="4">
    <source>
        <dbReference type="ARBA" id="ARBA00011738"/>
    </source>
</evidence>
<comment type="function">
    <text evidence="11">Catalyzes the reversible interconversion of serine and glycine with tetrahydrofolate (THF) serving as the one-carbon carrier. This reaction serves as the major source of one-carbon groups required for the biosynthesis of purines, thymidylate, methionine, and other important biomolecules. Also exhibits THF-independent aldolase activity toward beta-hydroxyamino acids, producing glycine and aldehydes, via a retro-aldol mechanism.</text>
</comment>
<comment type="catalytic activity">
    <reaction evidence="11">
        <text>(6R)-5,10-methylene-5,6,7,8-tetrahydrofolate + glycine + H2O = (6S)-5,6,7,8-tetrahydrofolate + L-serine</text>
        <dbReference type="Rhea" id="RHEA:15481"/>
        <dbReference type="ChEBI" id="CHEBI:15377"/>
        <dbReference type="ChEBI" id="CHEBI:15636"/>
        <dbReference type="ChEBI" id="CHEBI:33384"/>
        <dbReference type="ChEBI" id="CHEBI:57305"/>
        <dbReference type="ChEBI" id="CHEBI:57453"/>
        <dbReference type="EC" id="2.1.2.1"/>
    </reaction>
</comment>
<dbReference type="GO" id="GO:0030170">
    <property type="term" value="F:pyridoxal phosphate binding"/>
    <property type="evidence" value="ECO:0007669"/>
    <property type="project" value="UniProtKB-UniRule"/>
</dbReference>